<dbReference type="RefSeq" id="WP_223418394.1">
    <property type="nucleotide sequence ID" value="NZ_JAIPME010000002.1"/>
</dbReference>
<organism evidence="2 3">
    <name type="scientific">Anaerococcus murdochii</name>
    <dbReference type="NCBI Taxonomy" id="411577"/>
    <lineage>
        <taxon>Bacteria</taxon>
        <taxon>Bacillati</taxon>
        <taxon>Bacillota</taxon>
        <taxon>Tissierellia</taxon>
        <taxon>Tissierellales</taxon>
        <taxon>Peptoniphilaceae</taxon>
        <taxon>Anaerococcus</taxon>
    </lineage>
</organism>
<feature type="transmembrane region" description="Helical" evidence="1">
    <location>
        <begin position="136"/>
        <end position="156"/>
    </location>
</feature>
<comment type="caution">
    <text evidence="2">The sequence shown here is derived from an EMBL/GenBank/DDBJ whole genome shotgun (WGS) entry which is preliminary data.</text>
</comment>
<dbReference type="PANTHER" id="PTHR32502:SF23">
    <property type="entry name" value="TRANSPORT PROTEIN, PTS SYSTEM"/>
    <property type="match status" value="1"/>
</dbReference>
<evidence type="ECO:0000313" key="2">
    <source>
        <dbReference type="EMBL" id="MBZ2386415.1"/>
    </source>
</evidence>
<dbReference type="Pfam" id="PF03613">
    <property type="entry name" value="EIID-AGA"/>
    <property type="match status" value="1"/>
</dbReference>
<dbReference type="PROSITE" id="PS51108">
    <property type="entry name" value="PTS_EIID"/>
    <property type="match status" value="1"/>
</dbReference>
<evidence type="ECO:0000313" key="3">
    <source>
        <dbReference type="Proteomes" id="UP000734271"/>
    </source>
</evidence>
<feature type="transmembrane region" description="Helical" evidence="1">
    <location>
        <begin position="224"/>
        <end position="241"/>
    </location>
</feature>
<keyword evidence="1" id="KW-1133">Transmembrane helix</keyword>
<dbReference type="EMBL" id="JAIPME010000002">
    <property type="protein sequence ID" value="MBZ2386415.1"/>
    <property type="molecule type" value="Genomic_DNA"/>
</dbReference>
<evidence type="ECO:0000256" key="1">
    <source>
        <dbReference type="SAM" id="Phobius"/>
    </source>
</evidence>
<dbReference type="InterPro" id="IPR004704">
    <property type="entry name" value="PTS_IID_man"/>
</dbReference>
<dbReference type="InterPro" id="IPR050303">
    <property type="entry name" value="GatZ_KbaZ_carbometab"/>
</dbReference>
<feature type="transmembrane region" description="Helical" evidence="1">
    <location>
        <begin position="183"/>
        <end position="204"/>
    </location>
</feature>
<keyword evidence="1" id="KW-0472">Membrane</keyword>
<gene>
    <name evidence="2" type="ORF">K8P03_03745</name>
</gene>
<protein>
    <submittedName>
        <fullName evidence="2">PTS system mannose/fructose/sorbose family transporter subunit IID</fullName>
    </submittedName>
</protein>
<accession>A0ABS7SY02</accession>
<dbReference type="PANTHER" id="PTHR32502">
    <property type="entry name" value="N-ACETYLGALACTOSAMINE PERMEASE II COMPONENT-RELATED"/>
    <property type="match status" value="1"/>
</dbReference>
<keyword evidence="1" id="KW-0812">Transmembrane</keyword>
<proteinExistence type="predicted"/>
<name>A0ABS7SY02_9FIRM</name>
<reference evidence="2 3" key="1">
    <citation type="submission" date="2021-08" db="EMBL/GenBank/DDBJ databases">
        <title>FDA dAtabase for Regulatory Grade micrObial Sequences (FDA-ARGOS): Supporting development and validation of Infectious Disease Dx tests.</title>
        <authorList>
            <person name="Sproer C."/>
            <person name="Gronow S."/>
            <person name="Severitt S."/>
            <person name="Schroder I."/>
            <person name="Tallon L."/>
            <person name="Sadzewicz L."/>
            <person name="Zhao X."/>
            <person name="Boylan J."/>
            <person name="Ott S."/>
            <person name="Bowen H."/>
            <person name="Vavikolanu K."/>
            <person name="Hazen T."/>
            <person name="Aluvathingal J."/>
            <person name="Nadendla S."/>
            <person name="Lowell S."/>
            <person name="Myers T."/>
            <person name="Yan Y."/>
            <person name="Sichtig H."/>
        </authorList>
    </citation>
    <scope>NUCLEOTIDE SEQUENCE [LARGE SCALE GENOMIC DNA]</scope>
    <source>
        <strain evidence="2 3">FDAARGOS_1460</strain>
    </source>
</reference>
<dbReference type="Proteomes" id="UP000734271">
    <property type="component" value="Unassembled WGS sequence"/>
</dbReference>
<feature type="transmembrane region" description="Helical" evidence="1">
    <location>
        <begin position="248"/>
        <end position="266"/>
    </location>
</feature>
<keyword evidence="3" id="KW-1185">Reference proteome</keyword>
<sequence length="267" mass="29684">MNKIEEKKLFRDLFFSSFILENSYNYERQQALGYAIGIWPAIKRFYKTKEQQSKALTRHMEIFNTNPHLVSFILGTNAALEKQASEAEDFDYSIISNIKVGLMGPIAGIGDSFFWGTLRIIATGVGLSLAQQGNALAPIVFLLLFNIPHLLVRYFGLKVGYKFGTSIISDVNNSGLIQKISKAATIVGLAVIGAMTSSMVNLNTALKFDIGSETFEIQQYLDQIMPGLLPLGYTFLMLYFLKKGKSSTFLLLFTIIFAILGKVIGVF</sequence>